<sequence>IAYLGDEYEKRPLTSSNSSHAKHREILEARDCSTRSRPAIWATFVAMQTGFRVKFALPCDASAQGQGRQRGVGGRGRLETQEAHEQRPVDDPPHALRRRNIRLYRGRF</sequence>
<dbReference type="Proteomes" id="UP001064048">
    <property type="component" value="Chromosome 12"/>
</dbReference>
<evidence type="ECO:0000313" key="1">
    <source>
        <dbReference type="EMBL" id="KAI8429143.1"/>
    </source>
</evidence>
<accession>A0ACC0JYW2</accession>
<protein>
    <submittedName>
        <fullName evidence="1">Uncharacterized protein</fullName>
    </submittedName>
</protein>
<keyword evidence="2" id="KW-1185">Reference proteome</keyword>
<proteinExistence type="predicted"/>
<comment type="caution">
    <text evidence="1">The sequence shown here is derived from an EMBL/GenBank/DDBJ whole genome shotgun (WGS) entry which is preliminary data.</text>
</comment>
<dbReference type="EMBL" id="CM046112">
    <property type="protein sequence ID" value="KAI8429143.1"/>
    <property type="molecule type" value="Genomic_DNA"/>
</dbReference>
<reference evidence="1 2" key="1">
    <citation type="journal article" date="2022" name="Genome Biol. Evol.">
        <title>The Spruce Budworm Genome: Reconstructing the Evolutionary History of Antifreeze Proteins.</title>
        <authorList>
            <person name="Beliveau C."/>
            <person name="Gagne P."/>
            <person name="Picq S."/>
            <person name="Vernygora O."/>
            <person name="Keeling C.I."/>
            <person name="Pinkney K."/>
            <person name="Doucet D."/>
            <person name="Wen F."/>
            <person name="Johnston J.S."/>
            <person name="Maaroufi H."/>
            <person name="Boyle B."/>
            <person name="Laroche J."/>
            <person name="Dewar K."/>
            <person name="Juretic N."/>
            <person name="Blackburn G."/>
            <person name="Nisole A."/>
            <person name="Brunet B."/>
            <person name="Brandao M."/>
            <person name="Lumley L."/>
            <person name="Duan J."/>
            <person name="Quan G."/>
            <person name="Lucarotti C.J."/>
            <person name="Roe A.D."/>
            <person name="Sperling F.A.H."/>
            <person name="Levesque R.C."/>
            <person name="Cusson M."/>
        </authorList>
    </citation>
    <scope>NUCLEOTIDE SEQUENCE [LARGE SCALE GENOMIC DNA]</scope>
    <source>
        <strain evidence="1">Glfc:IPQL:Cfum</strain>
    </source>
</reference>
<evidence type="ECO:0000313" key="2">
    <source>
        <dbReference type="Proteomes" id="UP001064048"/>
    </source>
</evidence>
<organism evidence="1 2">
    <name type="scientific">Choristoneura fumiferana</name>
    <name type="common">Spruce budworm moth</name>
    <name type="synonym">Archips fumiferana</name>
    <dbReference type="NCBI Taxonomy" id="7141"/>
    <lineage>
        <taxon>Eukaryota</taxon>
        <taxon>Metazoa</taxon>
        <taxon>Ecdysozoa</taxon>
        <taxon>Arthropoda</taxon>
        <taxon>Hexapoda</taxon>
        <taxon>Insecta</taxon>
        <taxon>Pterygota</taxon>
        <taxon>Neoptera</taxon>
        <taxon>Endopterygota</taxon>
        <taxon>Lepidoptera</taxon>
        <taxon>Glossata</taxon>
        <taxon>Ditrysia</taxon>
        <taxon>Tortricoidea</taxon>
        <taxon>Tortricidae</taxon>
        <taxon>Tortricinae</taxon>
        <taxon>Choristoneura</taxon>
    </lineage>
</organism>
<name>A0ACC0JYW2_CHOFU</name>
<feature type="non-terminal residue" evidence="1">
    <location>
        <position position="1"/>
    </location>
</feature>
<gene>
    <name evidence="1" type="ORF">MSG28_007690</name>
</gene>